<dbReference type="SUPFAM" id="SSF103473">
    <property type="entry name" value="MFS general substrate transporter"/>
    <property type="match status" value="1"/>
</dbReference>
<dbReference type="EMBL" id="UHDK01000001">
    <property type="protein sequence ID" value="SUM30760.1"/>
    <property type="molecule type" value="Genomic_DNA"/>
</dbReference>
<name>A0A380FAK1_STAGA</name>
<feature type="transmembrane region" description="Helical" evidence="7">
    <location>
        <begin position="12"/>
        <end position="40"/>
    </location>
</feature>
<dbReference type="Proteomes" id="UP000255277">
    <property type="component" value="Unassembled WGS sequence"/>
</dbReference>
<dbReference type="Pfam" id="PF00083">
    <property type="entry name" value="Sugar_tr"/>
    <property type="match status" value="1"/>
</dbReference>
<accession>A0A380FAK1</accession>
<keyword evidence="6 7" id="KW-0472">Membrane</keyword>
<keyword evidence="5 7" id="KW-1133">Transmembrane helix</keyword>
<keyword evidence="3" id="KW-0813">Transport</keyword>
<dbReference type="InterPro" id="IPR020846">
    <property type="entry name" value="MFS_dom"/>
</dbReference>
<dbReference type="InterPro" id="IPR036259">
    <property type="entry name" value="MFS_trans_sf"/>
</dbReference>
<sequence>MVYFQYFYRTVLRFPFIVLSLTVTFLAFMQGAIAPVTWLMLSEIFPLKVRGFGMGASVFFLWMANFTVSLVFPILLGHLGLSNTFIIFALLNIMSIIFVKIFLPETKGKSLEEIEDYFKSQITTKSQRTKKIAKEPKL</sequence>
<reference evidence="9 10" key="1">
    <citation type="submission" date="2018-06" db="EMBL/GenBank/DDBJ databases">
        <authorList>
            <consortium name="Pathogen Informatics"/>
            <person name="Doyle S."/>
        </authorList>
    </citation>
    <scope>NUCLEOTIDE SEQUENCE [LARGE SCALE GENOMIC DNA]</scope>
    <source>
        <strain evidence="9 10">NCTC12195</strain>
    </source>
</reference>
<evidence type="ECO:0000313" key="9">
    <source>
        <dbReference type="EMBL" id="SUM30760.1"/>
    </source>
</evidence>
<evidence type="ECO:0000256" key="3">
    <source>
        <dbReference type="ARBA" id="ARBA00022448"/>
    </source>
</evidence>
<protein>
    <submittedName>
        <fullName evidence="9">Major facilitator superfamily transporter, sugar porter family</fullName>
    </submittedName>
</protein>
<dbReference type="PROSITE" id="PS50850">
    <property type="entry name" value="MFS"/>
    <property type="match status" value="1"/>
</dbReference>
<dbReference type="Gene3D" id="1.20.1250.20">
    <property type="entry name" value="MFS general substrate transporter like domains"/>
    <property type="match status" value="1"/>
</dbReference>
<comment type="similarity">
    <text evidence="2">Belongs to the major facilitator superfamily. Sugar transporter (TC 2.A.1.1) family.</text>
</comment>
<evidence type="ECO:0000256" key="1">
    <source>
        <dbReference type="ARBA" id="ARBA00004651"/>
    </source>
</evidence>
<evidence type="ECO:0000259" key="8">
    <source>
        <dbReference type="PROSITE" id="PS50850"/>
    </source>
</evidence>
<evidence type="ECO:0000256" key="4">
    <source>
        <dbReference type="ARBA" id="ARBA00022692"/>
    </source>
</evidence>
<evidence type="ECO:0000256" key="2">
    <source>
        <dbReference type="ARBA" id="ARBA00010992"/>
    </source>
</evidence>
<dbReference type="InterPro" id="IPR005828">
    <property type="entry name" value="MFS_sugar_transport-like"/>
</dbReference>
<organism evidence="9 10">
    <name type="scientific">Staphylococcus gallinarum</name>
    <dbReference type="NCBI Taxonomy" id="1293"/>
    <lineage>
        <taxon>Bacteria</taxon>
        <taxon>Bacillati</taxon>
        <taxon>Bacillota</taxon>
        <taxon>Bacilli</taxon>
        <taxon>Bacillales</taxon>
        <taxon>Staphylococcaceae</taxon>
        <taxon>Staphylococcus</taxon>
    </lineage>
</organism>
<dbReference type="GO" id="GO:0005886">
    <property type="term" value="C:plasma membrane"/>
    <property type="evidence" value="ECO:0007669"/>
    <property type="project" value="UniProtKB-SubCell"/>
</dbReference>
<evidence type="ECO:0000256" key="5">
    <source>
        <dbReference type="ARBA" id="ARBA00022989"/>
    </source>
</evidence>
<proteinExistence type="inferred from homology"/>
<keyword evidence="4 7" id="KW-0812">Transmembrane</keyword>
<dbReference type="PANTHER" id="PTHR48023:SF4">
    <property type="entry name" value="D-XYLOSE-PROTON SYMPORTER-LIKE 2"/>
    <property type="match status" value="1"/>
</dbReference>
<dbReference type="InterPro" id="IPR050820">
    <property type="entry name" value="MFS_Sugar_Transporter"/>
</dbReference>
<feature type="domain" description="Major facilitator superfamily (MFS) profile" evidence="8">
    <location>
        <begin position="1"/>
        <end position="107"/>
    </location>
</feature>
<feature type="transmembrane region" description="Helical" evidence="7">
    <location>
        <begin position="81"/>
        <end position="103"/>
    </location>
</feature>
<dbReference type="STRING" id="1293.SH09_01855"/>
<feature type="transmembrane region" description="Helical" evidence="7">
    <location>
        <begin position="52"/>
        <end position="75"/>
    </location>
</feature>
<evidence type="ECO:0000313" key="10">
    <source>
        <dbReference type="Proteomes" id="UP000255277"/>
    </source>
</evidence>
<gene>
    <name evidence="9" type="primary">csbC_1</name>
    <name evidence="9" type="ORF">NCTC12195_00160</name>
</gene>
<dbReference type="GO" id="GO:1904659">
    <property type="term" value="P:D-glucose transmembrane transport"/>
    <property type="evidence" value="ECO:0007669"/>
    <property type="project" value="TreeGrafter"/>
</dbReference>
<dbReference type="GO" id="GO:0022857">
    <property type="term" value="F:transmembrane transporter activity"/>
    <property type="evidence" value="ECO:0007669"/>
    <property type="project" value="InterPro"/>
</dbReference>
<evidence type="ECO:0000256" key="6">
    <source>
        <dbReference type="ARBA" id="ARBA00023136"/>
    </source>
</evidence>
<comment type="subcellular location">
    <subcellularLocation>
        <location evidence="1">Cell membrane</location>
        <topology evidence="1">Multi-pass membrane protein</topology>
    </subcellularLocation>
</comment>
<evidence type="ECO:0000256" key="7">
    <source>
        <dbReference type="SAM" id="Phobius"/>
    </source>
</evidence>
<dbReference type="AlphaFoldDB" id="A0A380FAK1"/>
<dbReference type="PANTHER" id="PTHR48023">
    <property type="entry name" value="D-XYLOSE-PROTON SYMPORTER-LIKE 2"/>
    <property type="match status" value="1"/>
</dbReference>